<dbReference type="PANTHER" id="PTHR32194">
    <property type="entry name" value="METALLOPROTEASE TLDD"/>
    <property type="match status" value="1"/>
</dbReference>
<dbReference type="InterPro" id="IPR029055">
    <property type="entry name" value="Ntn_hydrolases_N"/>
</dbReference>
<protein>
    <recommendedName>
        <fullName evidence="4">Proteasome subunit beta</fullName>
    </recommendedName>
</protein>
<name>A0AAD1XUY2_EUPCR</name>
<comment type="caution">
    <text evidence="5">The sequence shown here is derived from an EMBL/GenBank/DDBJ whole genome shotgun (WGS) entry which is preliminary data.</text>
</comment>
<evidence type="ECO:0000256" key="2">
    <source>
        <dbReference type="ARBA" id="ARBA00022942"/>
    </source>
</evidence>
<comment type="subunit">
    <text evidence="4">Component of the proteasome complex.</text>
</comment>
<gene>
    <name evidence="5" type="ORF">ECRASSUSDP1_LOCUS20396</name>
</gene>
<dbReference type="Proteomes" id="UP001295684">
    <property type="component" value="Unassembled WGS sequence"/>
</dbReference>
<dbReference type="FunFam" id="3.60.20.10:FF:000008">
    <property type="entry name" value="Proteasome subunit beta type-4"/>
    <property type="match status" value="1"/>
</dbReference>
<dbReference type="AlphaFoldDB" id="A0AAD1XUY2"/>
<evidence type="ECO:0000256" key="3">
    <source>
        <dbReference type="ARBA" id="ARBA00023242"/>
    </source>
</evidence>
<dbReference type="GO" id="GO:0005839">
    <property type="term" value="C:proteasome core complex"/>
    <property type="evidence" value="ECO:0007669"/>
    <property type="project" value="InterPro"/>
</dbReference>
<dbReference type="GO" id="GO:0005634">
    <property type="term" value="C:nucleus"/>
    <property type="evidence" value="ECO:0007669"/>
    <property type="project" value="UniProtKB-SubCell"/>
</dbReference>
<keyword evidence="6" id="KW-1185">Reference proteome</keyword>
<dbReference type="Pfam" id="PF00227">
    <property type="entry name" value="Proteasome"/>
    <property type="match status" value="1"/>
</dbReference>
<dbReference type="Gene3D" id="3.60.20.10">
    <property type="entry name" value="Glutamine Phosphoribosylpyrophosphate, subunit 1, domain 1"/>
    <property type="match status" value="1"/>
</dbReference>
<comment type="similarity">
    <text evidence="4">Belongs to the peptidase T1B family.</text>
</comment>
<dbReference type="InterPro" id="IPR023333">
    <property type="entry name" value="Proteasome_suB-type"/>
</dbReference>
<proteinExistence type="inferred from homology"/>
<reference evidence="5" key="1">
    <citation type="submission" date="2023-07" db="EMBL/GenBank/DDBJ databases">
        <authorList>
            <consortium name="AG Swart"/>
            <person name="Singh M."/>
            <person name="Singh A."/>
            <person name="Seah K."/>
            <person name="Emmerich C."/>
        </authorList>
    </citation>
    <scope>NUCLEOTIDE SEQUENCE</scope>
    <source>
        <strain evidence="5">DP1</strain>
    </source>
</reference>
<accession>A0AAD1XUY2</accession>
<dbReference type="InterPro" id="IPR001353">
    <property type="entry name" value="Proteasome_sua/b"/>
</dbReference>
<dbReference type="GO" id="GO:0010498">
    <property type="term" value="P:proteasomal protein catabolic process"/>
    <property type="evidence" value="ECO:0007669"/>
    <property type="project" value="InterPro"/>
</dbReference>
<dbReference type="PANTHER" id="PTHR32194:SF2">
    <property type="entry name" value="PROTEASOME SUBUNIT BETA TYPE-1"/>
    <property type="match status" value="1"/>
</dbReference>
<evidence type="ECO:0000313" key="5">
    <source>
        <dbReference type="EMBL" id="CAI2378991.1"/>
    </source>
</evidence>
<dbReference type="PROSITE" id="PS51476">
    <property type="entry name" value="PROTEASOME_BETA_2"/>
    <property type="match status" value="1"/>
</dbReference>
<sequence length="194" mass="22074">MDSVFGICGDDWAIVASDSVVAYSIMKLKSNEDKIYHLDDTKVMAIAGDTCDRERFASYIQRSLDWYKYKNGYELDLESTAEFTRTELATAIRKGPYNVNLLIAGYDEKAEKASLYWLDYFGTLQEVKKGAHGYANYFTSSVLDNHYKKDMTLDEGIECIKDCIKELQTRFLMSQPGFVIKIITKDGIKVETVG</sequence>
<dbReference type="SUPFAM" id="SSF56235">
    <property type="entry name" value="N-terminal nucleophile aminohydrolases (Ntn hydrolases)"/>
    <property type="match status" value="1"/>
</dbReference>
<comment type="function">
    <text evidence="4">Component of the proteasome, a multicatalytic proteinase complex which is characterized by its ability to cleave peptides with Arg, Phe, Tyr, Leu, and Glu adjacent to the leaving group at neutral or slightly basic pH. The proteasome has an ATP-dependent proteolytic activity.</text>
</comment>
<comment type="subcellular location">
    <subcellularLocation>
        <location evidence="4">Cytoplasm</location>
    </subcellularLocation>
    <subcellularLocation>
        <location evidence="4">Nucleus</location>
    </subcellularLocation>
</comment>
<evidence type="ECO:0000313" key="6">
    <source>
        <dbReference type="Proteomes" id="UP001295684"/>
    </source>
</evidence>
<dbReference type="CDD" id="cd03758">
    <property type="entry name" value="proteasome_beta_type_2"/>
    <property type="match status" value="1"/>
</dbReference>
<dbReference type="EMBL" id="CAMPGE010020789">
    <property type="protein sequence ID" value="CAI2378991.1"/>
    <property type="molecule type" value="Genomic_DNA"/>
</dbReference>
<keyword evidence="3 4" id="KW-0539">Nucleus</keyword>
<evidence type="ECO:0000256" key="1">
    <source>
        <dbReference type="ARBA" id="ARBA00022490"/>
    </source>
</evidence>
<dbReference type="GO" id="GO:0005737">
    <property type="term" value="C:cytoplasm"/>
    <property type="evidence" value="ECO:0007669"/>
    <property type="project" value="UniProtKB-SubCell"/>
</dbReference>
<dbReference type="InterPro" id="IPR035206">
    <property type="entry name" value="Proteasome_beta2"/>
</dbReference>
<keyword evidence="2 4" id="KW-0647">Proteasome</keyword>
<evidence type="ECO:0000256" key="4">
    <source>
        <dbReference type="RuleBase" id="RU004203"/>
    </source>
</evidence>
<organism evidence="5 6">
    <name type="scientific">Euplotes crassus</name>
    <dbReference type="NCBI Taxonomy" id="5936"/>
    <lineage>
        <taxon>Eukaryota</taxon>
        <taxon>Sar</taxon>
        <taxon>Alveolata</taxon>
        <taxon>Ciliophora</taxon>
        <taxon>Intramacronucleata</taxon>
        <taxon>Spirotrichea</taxon>
        <taxon>Hypotrichia</taxon>
        <taxon>Euplotida</taxon>
        <taxon>Euplotidae</taxon>
        <taxon>Moneuplotes</taxon>
    </lineage>
</organism>
<keyword evidence="1 4" id="KW-0963">Cytoplasm</keyword>